<keyword evidence="6" id="KW-1185">Reference proteome</keyword>
<evidence type="ECO:0000313" key="6">
    <source>
        <dbReference type="Proteomes" id="UP000092460"/>
    </source>
</evidence>
<organism evidence="5 6">
    <name type="scientific">Glossina palpalis gambiensis</name>
    <dbReference type="NCBI Taxonomy" id="67801"/>
    <lineage>
        <taxon>Eukaryota</taxon>
        <taxon>Metazoa</taxon>
        <taxon>Ecdysozoa</taxon>
        <taxon>Arthropoda</taxon>
        <taxon>Hexapoda</taxon>
        <taxon>Insecta</taxon>
        <taxon>Pterygota</taxon>
        <taxon>Neoptera</taxon>
        <taxon>Endopterygota</taxon>
        <taxon>Diptera</taxon>
        <taxon>Brachycera</taxon>
        <taxon>Muscomorpha</taxon>
        <taxon>Hippoboscoidea</taxon>
        <taxon>Glossinidae</taxon>
        <taxon>Glossina</taxon>
    </lineage>
</organism>
<protein>
    <recommendedName>
        <fullName evidence="4">RRM domain-containing protein</fullName>
    </recommendedName>
</protein>
<dbReference type="Gene3D" id="3.40.50.800">
    <property type="entry name" value="Anticodon-binding domain"/>
    <property type="match status" value="1"/>
</dbReference>
<name>A0A1B0B0X2_9MUSC</name>
<reference evidence="5" key="2">
    <citation type="submission" date="2020-05" db="UniProtKB">
        <authorList>
            <consortium name="EnsemblMetazoa"/>
        </authorList>
    </citation>
    <scope>IDENTIFICATION</scope>
    <source>
        <strain evidence="5">IAEA</strain>
    </source>
</reference>
<dbReference type="InterPro" id="IPR012677">
    <property type="entry name" value="Nucleotide-bd_a/b_plait_sf"/>
</dbReference>
<dbReference type="PANTHER" id="PTHR23295">
    <property type="entry name" value="NUCLEAR RECEPTOR COACTIVATOR 5-RELATED"/>
    <property type="match status" value="1"/>
</dbReference>
<evidence type="ECO:0000256" key="3">
    <source>
        <dbReference type="SAM" id="MobiDB-lite"/>
    </source>
</evidence>
<dbReference type="SUPFAM" id="SSF54928">
    <property type="entry name" value="RNA-binding domain, RBD"/>
    <property type="match status" value="1"/>
</dbReference>
<dbReference type="SMART" id="SM00360">
    <property type="entry name" value="RRM"/>
    <property type="match status" value="1"/>
</dbReference>
<dbReference type="Proteomes" id="UP000092460">
    <property type="component" value="Unassembled WGS sequence"/>
</dbReference>
<dbReference type="PROSITE" id="PS50102">
    <property type="entry name" value="RRM"/>
    <property type="match status" value="1"/>
</dbReference>
<dbReference type="PANTHER" id="PTHR23295:SF6">
    <property type="entry name" value="NEOSIN, ISOFORM A"/>
    <property type="match status" value="1"/>
</dbReference>
<evidence type="ECO:0000256" key="2">
    <source>
        <dbReference type="PROSITE-ProRule" id="PRU00176"/>
    </source>
</evidence>
<sequence>MTELNETNSILHNPNFSNSRLFIGNLPPCTKEELEGIFLPYGKVFGSLMRKNIGFVQMKCAEDAKKAASSLNNNLFKGNIITVRKGATPRSGAGPSLPKPTESFNDCEILAMDTRNTQYAEMVEERLKLLHLKVDVLFPNAGVPLGKVLSTIAGRGCLYAIFINRQNEKHGSITLNILHGQQFEHRNMPIADAIKLIDADFRKTRRGILANSDAAKNRSPQSTHIKPGTIPKTLPEGRHSDPMQTLLKMLANNAPLTVSQYDRIIKYLQERRTLQMKVELGDAGDEDVTSVTAVVNTPDPEIALQKKMIEILSKPSVTEVHYNLLYPTLEAVKKDAGLLDLLKDVKVQKALDSLMDTDLGLKMQPSQGKQ</sequence>
<dbReference type="InterPro" id="IPR052600">
    <property type="entry name" value="Nuc_rcpt_coact/corep"/>
</dbReference>
<dbReference type="EMBL" id="JXJN01006867">
    <property type="status" value="NOT_ANNOTATED_CDS"/>
    <property type="molecule type" value="Genomic_DNA"/>
</dbReference>
<feature type="region of interest" description="Disordered" evidence="3">
    <location>
        <begin position="213"/>
        <end position="237"/>
    </location>
</feature>
<feature type="domain" description="RRM" evidence="4">
    <location>
        <begin position="19"/>
        <end position="88"/>
    </location>
</feature>
<dbReference type="InterPro" id="IPR036621">
    <property type="entry name" value="Anticodon-bd_dom_sf"/>
</dbReference>
<reference evidence="6" key="1">
    <citation type="submission" date="2015-01" db="EMBL/GenBank/DDBJ databases">
        <authorList>
            <person name="Aksoy S."/>
            <person name="Warren W."/>
            <person name="Wilson R.K."/>
        </authorList>
    </citation>
    <scope>NUCLEOTIDE SEQUENCE [LARGE SCALE GENOMIC DNA]</scope>
    <source>
        <strain evidence="6">IAEA</strain>
    </source>
</reference>
<evidence type="ECO:0000313" key="5">
    <source>
        <dbReference type="EnsemblMetazoa" id="GPPI015149-PA"/>
    </source>
</evidence>
<dbReference type="VEuPathDB" id="VectorBase:GPPI015149"/>
<dbReference type="Gene3D" id="3.30.70.330">
    <property type="match status" value="1"/>
</dbReference>
<accession>A0A1B0B0X2</accession>
<dbReference type="SUPFAM" id="SSF52954">
    <property type="entry name" value="Class II aaRS ABD-related"/>
    <property type="match status" value="1"/>
</dbReference>
<keyword evidence="1 2" id="KW-0694">RNA-binding</keyword>
<dbReference type="GO" id="GO:0003723">
    <property type="term" value="F:RNA binding"/>
    <property type="evidence" value="ECO:0007669"/>
    <property type="project" value="UniProtKB-UniRule"/>
</dbReference>
<proteinExistence type="predicted"/>
<dbReference type="STRING" id="67801.A0A1B0B0X2"/>
<dbReference type="Pfam" id="PF00076">
    <property type="entry name" value="RRM_1"/>
    <property type="match status" value="1"/>
</dbReference>
<evidence type="ECO:0000259" key="4">
    <source>
        <dbReference type="PROSITE" id="PS50102"/>
    </source>
</evidence>
<dbReference type="InterPro" id="IPR000504">
    <property type="entry name" value="RRM_dom"/>
</dbReference>
<evidence type="ECO:0000256" key="1">
    <source>
        <dbReference type="ARBA" id="ARBA00022884"/>
    </source>
</evidence>
<dbReference type="AlphaFoldDB" id="A0A1B0B0X2"/>
<dbReference type="InterPro" id="IPR035979">
    <property type="entry name" value="RBD_domain_sf"/>
</dbReference>
<dbReference type="EnsemblMetazoa" id="GPPI015149-RA">
    <property type="protein sequence ID" value="GPPI015149-PA"/>
    <property type="gene ID" value="GPPI015149"/>
</dbReference>